<proteinExistence type="predicted"/>
<organism evidence="2 3">
    <name type="scientific">Nitrosotalea devaniterrae</name>
    <dbReference type="NCBI Taxonomy" id="1078905"/>
    <lineage>
        <taxon>Archaea</taxon>
        <taxon>Nitrososphaerota</taxon>
        <taxon>Nitrososphaeria</taxon>
        <taxon>Nitrosotaleales</taxon>
        <taxon>Nitrosotaleaceae</taxon>
        <taxon>Nitrosotalea</taxon>
    </lineage>
</organism>
<evidence type="ECO:0000313" key="2">
    <source>
        <dbReference type="EMBL" id="CUR51309.1"/>
    </source>
</evidence>
<evidence type="ECO:0000256" key="1">
    <source>
        <dbReference type="SAM" id="Phobius"/>
    </source>
</evidence>
<evidence type="ECO:0000313" key="3">
    <source>
        <dbReference type="Proteomes" id="UP000196239"/>
    </source>
</evidence>
<keyword evidence="3" id="KW-1185">Reference proteome</keyword>
<dbReference type="Proteomes" id="UP000196239">
    <property type="component" value="Chromosome 1"/>
</dbReference>
<keyword evidence="1" id="KW-0472">Membrane</keyword>
<keyword evidence="1" id="KW-0812">Transmembrane</keyword>
<protein>
    <submittedName>
        <fullName evidence="2">Uncharacterized protein</fullName>
    </submittedName>
</protein>
<gene>
    <name evidence="2" type="ORF">NDEV_0544</name>
</gene>
<dbReference type="AlphaFoldDB" id="A0A128A1S3"/>
<keyword evidence="1" id="KW-1133">Transmembrane helix</keyword>
<name>A0A128A1S3_9ARCH</name>
<dbReference type="KEGG" id="ndv:NDEV_0544"/>
<reference evidence="3" key="1">
    <citation type="submission" date="2015-10" db="EMBL/GenBank/DDBJ databases">
        <authorList>
            <person name="Lehtovirta-Morley L.E."/>
            <person name="Vieille C."/>
        </authorList>
    </citation>
    <scope>NUCLEOTIDE SEQUENCE [LARGE SCALE GENOMIC DNA]</scope>
</reference>
<dbReference type="EMBL" id="LN890280">
    <property type="protein sequence ID" value="CUR51309.1"/>
    <property type="molecule type" value="Genomic_DNA"/>
</dbReference>
<sequence length="93" mass="10439">MNPKVSQNNVPRNVIILATIVTVVFGMFRLVLFLILVWVAALAFIIVYQYNSTRTGKGNFVCLDCATIHQNPSCPKCGSRLKKIYSQSDRYGI</sequence>
<feature type="transmembrane region" description="Helical" evidence="1">
    <location>
        <begin position="15"/>
        <end position="48"/>
    </location>
</feature>
<accession>A0A128A1S3</accession>